<dbReference type="InterPro" id="IPR018062">
    <property type="entry name" value="HTH_AraC-typ_CS"/>
</dbReference>
<dbReference type="PROSITE" id="PS00041">
    <property type="entry name" value="HTH_ARAC_FAMILY_1"/>
    <property type="match status" value="1"/>
</dbReference>
<dbReference type="Gene3D" id="1.10.10.60">
    <property type="entry name" value="Homeodomain-like"/>
    <property type="match status" value="1"/>
</dbReference>
<keyword evidence="1" id="KW-0805">Transcription regulation</keyword>
<dbReference type="SMART" id="SM00342">
    <property type="entry name" value="HTH_ARAC"/>
    <property type="match status" value="1"/>
</dbReference>
<dbReference type="PROSITE" id="PS01124">
    <property type="entry name" value="HTH_ARAC_FAMILY_2"/>
    <property type="match status" value="1"/>
</dbReference>
<proteinExistence type="predicted"/>
<name>A0ABP8MRS1_9BACT</name>
<dbReference type="Proteomes" id="UP001501410">
    <property type="component" value="Unassembled WGS sequence"/>
</dbReference>
<accession>A0ABP8MRS1</accession>
<gene>
    <name evidence="5" type="ORF">GCM10023092_15030</name>
</gene>
<dbReference type="PANTHER" id="PTHR47893:SF1">
    <property type="entry name" value="REGULATORY PROTEIN PCHR"/>
    <property type="match status" value="1"/>
</dbReference>
<dbReference type="EMBL" id="BAABEZ010000022">
    <property type="protein sequence ID" value="GAA4453909.1"/>
    <property type="molecule type" value="Genomic_DNA"/>
</dbReference>
<organism evidence="5 6">
    <name type="scientific">Rurimicrobium arvi</name>
    <dbReference type="NCBI Taxonomy" id="2049916"/>
    <lineage>
        <taxon>Bacteria</taxon>
        <taxon>Pseudomonadati</taxon>
        <taxon>Bacteroidota</taxon>
        <taxon>Chitinophagia</taxon>
        <taxon>Chitinophagales</taxon>
        <taxon>Chitinophagaceae</taxon>
        <taxon>Rurimicrobium</taxon>
    </lineage>
</organism>
<keyword evidence="6" id="KW-1185">Reference proteome</keyword>
<dbReference type="InterPro" id="IPR053142">
    <property type="entry name" value="PchR_regulatory_protein"/>
</dbReference>
<keyword evidence="2" id="KW-0238">DNA-binding</keyword>
<evidence type="ECO:0000313" key="6">
    <source>
        <dbReference type="Proteomes" id="UP001501410"/>
    </source>
</evidence>
<dbReference type="InterPro" id="IPR018060">
    <property type="entry name" value="HTH_AraC"/>
</dbReference>
<dbReference type="PANTHER" id="PTHR47893">
    <property type="entry name" value="REGULATORY PROTEIN PCHR"/>
    <property type="match status" value="1"/>
</dbReference>
<evidence type="ECO:0000313" key="5">
    <source>
        <dbReference type="EMBL" id="GAA4453909.1"/>
    </source>
</evidence>
<evidence type="ECO:0000256" key="2">
    <source>
        <dbReference type="ARBA" id="ARBA00023125"/>
    </source>
</evidence>
<reference evidence="6" key="1">
    <citation type="journal article" date="2019" name="Int. J. Syst. Evol. Microbiol.">
        <title>The Global Catalogue of Microorganisms (GCM) 10K type strain sequencing project: providing services to taxonomists for standard genome sequencing and annotation.</title>
        <authorList>
            <consortium name="The Broad Institute Genomics Platform"/>
            <consortium name="The Broad Institute Genome Sequencing Center for Infectious Disease"/>
            <person name="Wu L."/>
            <person name="Ma J."/>
        </authorList>
    </citation>
    <scope>NUCLEOTIDE SEQUENCE [LARGE SCALE GENOMIC DNA]</scope>
    <source>
        <strain evidence="6">JCM 31921</strain>
    </source>
</reference>
<dbReference type="SUPFAM" id="SSF46689">
    <property type="entry name" value="Homeodomain-like"/>
    <property type="match status" value="2"/>
</dbReference>
<evidence type="ECO:0000256" key="1">
    <source>
        <dbReference type="ARBA" id="ARBA00023015"/>
    </source>
</evidence>
<evidence type="ECO:0000259" key="4">
    <source>
        <dbReference type="PROSITE" id="PS01124"/>
    </source>
</evidence>
<protein>
    <recommendedName>
        <fullName evidence="4">HTH araC/xylS-type domain-containing protein</fullName>
    </recommendedName>
</protein>
<sequence length="122" mass="14176">MIFRADDIERLKQIEAYILSNLDQDLRLEQLCLRFSLSPARLKRQFAQYFRQPVYRYILQHRMDRAKQFLAQCPGSIAEVASLVGYADHSSFTHAFTRYFGQAPIDLLRQQDLPGHTGSSPI</sequence>
<dbReference type="RefSeq" id="WP_344824819.1">
    <property type="nucleotide sequence ID" value="NZ_BAABEZ010000022.1"/>
</dbReference>
<keyword evidence="3" id="KW-0804">Transcription</keyword>
<dbReference type="Pfam" id="PF12833">
    <property type="entry name" value="HTH_18"/>
    <property type="match status" value="1"/>
</dbReference>
<evidence type="ECO:0000256" key="3">
    <source>
        <dbReference type="ARBA" id="ARBA00023163"/>
    </source>
</evidence>
<feature type="domain" description="HTH araC/xylS-type" evidence="4">
    <location>
        <begin position="12"/>
        <end position="110"/>
    </location>
</feature>
<comment type="caution">
    <text evidence="5">The sequence shown here is derived from an EMBL/GenBank/DDBJ whole genome shotgun (WGS) entry which is preliminary data.</text>
</comment>
<dbReference type="InterPro" id="IPR009057">
    <property type="entry name" value="Homeodomain-like_sf"/>
</dbReference>